<dbReference type="AlphaFoldDB" id="A0AAV7QFQ0"/>
<sequence length="94" mass="10932">MRGAPRVRTSAAPEERRSRTKARRDRERWSLSRAPRRRATPEMNLGHRAMRRTEVGRSMTRESTEGTSALEKHCVWIQVGTPPLESWDRSFGEN</sequence>
<keyword evidence="3" id="KW-1185">Reference proteome</keyword>
<organism evidence="2 3">
    <name type="scientific">Pleurodeles waltl</name>
    <name type="common">Iberian ribbed newt</name>
    <dbReference type="NCBI Taxonomy" id="8319"/>
    <lineage>
        <taxon>Eukaryota</taxon>
        <taxon>Metazoa</taxon>
        <taxon>Chordata</taxon>
        <taxon>Craniata</taxon>
        <taxon>Vertebrata</taxon>
        <taxon>Euteleostomi</taxon>
        <taxon>Amphibia</taxon>
        <taxon>Batrachia</taxon>
        <taxon>Caudata</taxon>
        <taxon>Salamandroidea</taxon>
        <taxon>Salamandridae</taxon>
        <taxon>Pleurodelinae</taxon>
        <taxon>Pleurodeles</taxon>
    </lineage>
</organism>
<reference evidence="2" key="1">
    <citation type="journal article" date="2022" name="bioRxiv">
        <title>Sequencing and chromosome-scale assembly of the giantPleurodeles waltlgenome.</title>
        <authorList>
            <person name="Brown T."/>
            <person name="Elewa A."/>
            <person name="Iarovenko S."/>
            <person name="Subramanian E."/>
            <person name="Araus A.J."/>
            <person name="Petzold A."/>
            <person name="Susuki M."/>
            <person name="Suzuki K.-i.T."/>
            <person name="Hayashi T."/>
            <person name="Toyoda A."/>
            <person name="Oliveira C."/>
            <person name="Osipova E."/>
            <person name="Leigh N.D."/>
            <person name="Simon A."/>
            <person name="Yun M.H."/>
        </authorList>
    </citation>
    <scope>NUCLEOTIDE SEQUENCE</scope>
    <source>
        <strain evidence="2">20211129_DDA</strain>
        <tissue evidence="2">Liver</tissue>
    </source>
</reference>
<accession>A0AAV7QFQ0</accession>
<protein>
    <submittedName>
        <fullName evidence="2">Uncharacterized protein</fullName>
    </submittedName>
</protein>
<feature type="compositionally biased region" description="Basic and acidic residues" evidence="1">
    <location>
        <begin position="51"/>
        <end position="67"/>
    </location>
</feature>
<dbReference type="EMBL" id="JANPWB010000010">
    <property type="protein sequence ID" value="KAJ1137030.1"/>
    <property type="molecule type" value="Genomic_DNA"/>
</dbReference>
<evidence type="ECO:0000313" key="2">
    <source>
        <dbReference type="EMBL" id="KAJ1137030.1"/>
    </source>
</evidence>
<proteinExistence type="predicted"/>
<feature type="region of interest" description="Disordered" evidence="1">
    <location>
        <begin position="1"/>
        <end position="67"/>
    </location>
</feature>
<evidence type="ECO:0000256" key="1">
    <source>
        <dbReference type="SAM" id="MobiDB-lite"/>
    </source>
</evidence>
<name>A0AAV7QFQ0_PLEWA</name>
<evidence type="ECO:0000313" key="3">
    <source>
        <dbReference type="Proteomes" id="UP001066276"/>
    </source>
</evidence>
<comment type="caution">
    <text evidence="2">The sequence shown here is derived from an EMBL/GenBank/DDBJ whole genome shotgun (WGS) entry which is preliminary data.</text>
</comment>
<gene>
    <name evidence="2" type="ORF">NDU88_003443</name>
</gene>
<dbReference type="Proteomes" id="UP001066276">
    <property type="component" value="Chromosome 6"/>
</dbReference>